<keyword evidence="2" id="KW-0812">Transmembrane</keyword>
<dbReference type="InterPro" id="IPR021449">
    <property type="entry name" value="DUF3099"/>
</dbReference>
<reference evidence="3" key="1">
    <citation type="submission" date="2020-11" db="EMBL/GenBank/DDBJ databases">
        <title>Nocardioides cynanchi sp. nov., isolated from soil of rhizosphere of Cynanchum wilfordii.</title>
        <authorList>
            <person name="Lee J.-S."/>
            <person name="Suh M.K."/>
            <person name="Kim J.-S."/>
        </authorList>
    </citation>
    <scope>NUCLEOTIDE SEQUENCE</scope>
    <source>
        <strain evidence="3">KCTC 19276</strain>
    </source>
</reference>
<proteinExistence type="predicted"/>
<dbReference type="RefSeq" id="WP_194696106.1">
    <property type="nucleotide sequence ID" value="NZ_JADKPO010000010.1"/>
</dbReference>
<evidence type="ECO:0000313" key="4">
    <source>
        <dbReference type="Proteomes" id="UP000660668"/>
    </source>
</evidence>
<feature type="region of interest" description="Disordered" evidence="1">
    <location>
        <begin position="95"/>
        <end position="117"/>
    </location>
</feature>
<name>A0A930VNU3_9ACTN</name>
<keyword evidence="4" id="KW-1185">Reference proteome</keyword>
<dbReference type="EMBL" id="JADKPO010000010">
    <property type="protein sequence ID" value="MBF4767962.1"/>
    <property type="molecule type" value="Genomic_DNA"/>
</dbReference>
<gene>
    <name evidence="3" type="ORF">ISU10_09305</name>
</gene>
<dbReference type="Pfam" id="PF11298">
    <property type="entry name" value="DUF3099"/>
    <property type="match status" value="1"/>
</dbReference>
<dbReference type="AlphaFoldDB" id="A0A930VNU3"/>
<sequence length="117" mass="12308">MARHPGRHPVARHHTGEAVRITTVGASRAEDIAARQKRYLLAMGIRTVCFVAAIVVTITWLRVLLIVAALVLPYIAVVMANAGASKSEEIGLVHGASTARELPEGPGSAADSGPDHL</sequence>
<evidence type="ECO:0000256" key="2">
    <source>
        <dbReference type="SAM" id="Phobius"/>
    </source>
</evidence>
<dbReference type="Proteomes" id="UP000660668">
    <property type="component" value="Unassembled WGS sequence"/>
</dbReference>
<protein>
    <submittedName>
        <fullName evidence="3">DUF3099 domain-containing protein</fullName>
    </submittedName>
</protein>
<accession>A0A930VNU3</accession>
<feature type="transmembrane region" description="Helical" evidence="2">
    <location>
        <begin position="64"/>
        <end position="84"/>
    </location>
</feature>
<evidence type="ECO:0000256" key="1">
    <source>
        <dbReference type="SAM" id="MobiDB-lite"/>
    </source>
</evidence>
<feature type="transmembrane region" description="Helical" evidence="2">
    <location>
        <begin position="39"/>
        <end position="58"/>
    </location>
</feature>
<evidence type="ECO:0000313" key="3">
    <source>
        <dbReference type="EMBL" id="MBF4767962.1"/>
    </source>
</evidence>
<comment type="caution">
    <text evidence="3">The sequence shown here is derived from an EMBL/GenBank/DDBJ whole genome shotgun (WGS) entry which is preliminary data.</text>
</comment>
<organism evidence="3 4">
    <name type="scientific">Nocardioides agariphilus</name>
    <dbReference type="NCBI Taxonomy" id="433664"/>
    <lineage>
        <taxon>Bacteria</taxon>
        <taxon>Bacillati</taxon>
        <taxon>Actinomycetota</taxon>
        <taxon>Actinomycetes</taxon>
        <taxon>Propionibacteriales</taxon>
        <taxon>Nocardioidaceae</taxon>
        <taxon>Nocardioides</taxon>
    </lineage>
</organism>
<keyword evidence="2" id="KW-1133">Transmembrane helix</keyword>
<keyword evidence="2" id="KW-0472">Membrane</keyword>